<dbReference type="Proteomes" id="UP000054270">
    <property type="component" value="Unassembled WGS sequence"/>
</dbReference>
<feature type="region of interest" description="Disordered" evidence="1">
    <location>
        <begin position="167"/>
        <end position="188"/>
    </location>
</feature>
<dbReference type="AlphaFoldDB" id="A0A0D2NBL3"/>
<dbReference type="EMBL" id="KN817619">
    <property type="protein sequence ID" value="KJA16544.1"/>
    <property type="molecule type" value="Genomic_DNA"/>
</dbReference>
<proteinExistence type="predicted"/>
<keyword evidence="3" id="KW-1185">Reference proteome</keyword>
<sequence length="188" mass="20166">MLQAVCLIHSSGRIQRQLCVFPAFSSAEKGSPGTRIRYTHHQSTDGLPARMFGSEVHPDGTALPHTRHERCHARCAAGAKFAPASHDSPSCVLISPNCAPLGPTPSSRSSWRTLIAHRDCAAAHTGLPAPTRLDRRRDCPLDRLHSALNTRSMHLCHPGALPAPPASLIRSTNDMPTASSDARGLPLI</sequence>
<feature type="compositionally biased region" description="Polar residues" evidence="1">
    <location>
        <begin position="169"/>
        <end position="180"/>
    </location>
</feature>
<gene>
    <name evidence="2" type="ORF">HYPSUDRAFT_288803</name>
</gene>
<reference evidence="3" key="1">
    <citation type="submission" date="2014-04" db="EMBL/GenBank/DDBJ databases">
        <title>Evolutionary Origins and Diversification of the Mycorrhizal Mutualists.</title>
        <authorList>
            <consortium name="DOE Joint Genome Institute"/>
            <consortium name="Mycorrhizal Genomics Consortium"/>
            <person name="Kohler A."/>
            <person name="Kuo A."/>
            <person name="Nagy L.G."/>
            <person name="Floudas D."/>
            <person name="Copeland A."/>
            <person name="Barry K.W."/>
            <person name="Cichocki N."/>
            <person name="Veneault-Fourrey C."/>
            <person name="LaButti K."/>
            <person name="Lindquist E.A."/>
            <person name="Lipzen A."/>
            <person name="Lundell T."/>
            <person name="Morin E."/>
            <person name="Murat C."/>
            <person name="Riley R."/>
            <person name="Ohm R."/>
            <person name="Sun H."/>
            <person name="Tunlid A."/>
            <person name="Henrissat B."/>
            <person name="Grigoriev I.V."/>
            <person name="Hibbett D.S."/>
            <person name="Martin F."/>
        </authorList>
    </citation>
    <scope>NUCLEOTIDE SEQUENCE [LARGE SCALE GENOMIC DNA]</scope>
    <source>
        <strain evidence="3">FD-334 SS-4</strain>
    </source>
</reference>
<name>A0A0D2NBL3_HYPSF</name>
<accession>A0A0D2NBL3</accession>
<organism evidence="2 3">
    <name type="scientific">Hypholoma sublateritium (strain FD-334 SS-4)</name>
    <dbReference type="NCBI Taxonomy" id="945553"/>
    <lineage>
        <taxon>Eukaryota</taxon>
        <taxon>Fungi</taxon>
        <taxon>Dikarya</taxon>
        <taxon>Basidiomycota</taxon>
        <taxon>Agaricomycotina</taxon>
        <taxon>Agaricomycetes</taxon>
        <taxon>Agaricomycetidae</taxon>
        <taxon>Agaricales</taxon>
        <taxon>Agaricineae</taxon>
        <taxon>Strophariaceae</taxon>
        <taxon>Hypholoma</taxon>
    </lineage>
</organism>
<evidence type="ECO:0000313" key="2">
    <source>
        <dbReference type="EMBL" id="KJA16544.1"/>
    </source>
</evidence>
<evidence type="ECO:0000256" key="1">
    <source>
        <dbReference type="SAM" id="MobiDB-lite"/>
    </source>
</evidence>
<evidence type="ECO:0000313" key="3">
    <source>
        <dbReference type="Proteomes" id="UP000054270"/>
    </source>
</evidence>
<protein>
    <submittedName>
        <fullName evidence="2">Uncharacterized protein</fullName>
    </submittedName>
</protein>